<dbReference type="PANTHER" id="PTHR21068:SF50">
    <property type="entry name" value="PROTEIN EARLY-RESPONSIVE TO DEHYDRATION 7, CHLOROPLASTIC-LIKE ISOFORM X1"/>
    <property type="match status" value="1"/>
</dbReference>
<protein>
    <recommendedName>
        <fullName evidence="1">Senescence domain-containing protein</fullName>
    </recommendedName>
</protein>
<dbReference type="Pfam" id="PF06911">
    <property type="entry name" value="Senescence"/>
    <property type="match status" value="1"/>
</dbReference>
<dbReference type="EMBL" id="JAVIJP010000002">
    <property type="protein sequence ID" value="KAL3654897.1"/>
    <property type="molecule type" value="Genomic_DNA"/>
</dbReference>
<dbReference type="PANTHER" id="PTHR21068">
    <property type="entry name" value="SPARTIN"/>
    <property type="match status" value="1"/>
</dbReference>
<gene>
    <name evidence="2" type="ORF">CASFOL_000683</name>
</gene>
<sequence>MLSASFESSEEVIITIPGSIVHNSASFESSEEVIITIPGSIVHLIDKQHSVELANGDFSIVQLKQGGKVVAALARIGDQIQWPLAKDDAAVKLDDAHYFFSLRVPSEHGEINSESILNYGLTVAGKGQESLVKELDSILEIFSAFRVDKAEKAVEQGWYGAVAEGFSPEESSAAYWTTLAPNVEDYSGRAARLIAAGLKWGNEFLKTRMGAKSNSHVSPETLRRVQRVEQLTAMSERVATGLLSGVVKDNECLRLHQFQPNHTILVILGLEKWLRPLEEVQVVKGSDVIVFSMKPQLKSHFPEK</sequence>
<reference evidence="3" key="1">
    <citation type="journal article" date="2024" name="IScience">
        <title>Strigolactones Initiate the Formation of Haustorium-like Structures in Castilleja.</title>
        <authorList>
            <person name="Buerger M."/>
            <person name="Peterson D."/>
            <person name="Chory J."/>
        </authorList>
    </citation>
    <scope>NUCLEOTIDE SEQUENCE [LARGE SCALE GENOMIC DNA]</scope>
</reference>
<accession>A0ABD3EL22</accession>
<organism evidence="2 3">
    <name type="scientific">Castilleja foliolosa</name>
    <dbReference type="NCBI Taxonomy" id="1961234"/>
    <lineage>
        <taxon>Eukaryota</taxon>
        <taxon>Viridiplantae</taxon>
        <taxon>Streptophyta</taxon>
        <taxon>Embryophyta</taxon>
        <taxon>Tracheophyta</taxon>
        <taxon>Spermatophyta</taxon>
        <taxon>Magnoliopsida</taxon>
        <taxon>eudicotyledons</taxon>
        <taxon>Gunneridae</taxon>
        <taxon>Pentapetalae</taxon>
        <taxon>asterids</taxon>
        <taxon>lamiids</taxon>
        <taxon>Lamiales</taxon>
        <taxon>Orobanchaceae</taxon>
        <taxon>Pedicularideae</taxon>
        <taxon>Castillejinae</taxon>
        <taxon>Castilleja</taxon>
    </lineage>
</organism>
<dbReference type="AlphaFoldDB" id="A0ABD3EL22"/>
<evidence type="ECO:0000259" key="1">
    <source>
        <dbReference type="Pfam" id="PF06911"/>
    </source>
</evidence>
<dbReference type="InterPro" id="IPR045036">
    <property type="entry name" value="Spartin-like"/>
</dbReference>
<comment type="caution">
    <text evidence="2">The sequence shown here is derived from an EMBL/GenBank/DDBJ whole genome shotgun (WGS) entry which is preliminary data.</text>
</comment>
<evidence type="ECO:0000313" key="2">
    <source>
        <dbReference type="EMBL" id="KAL3654897.1"/>
    </source>
</evidence>
<dbReference type="InterPro" id="IPR009686">
    <property type="entry name" value="Senescence/spartin_C"/>
</dbReference>
<keyword evidence="3" id="KW-1185">Reference proteome</keyword>
<evidence type="ECO:0000313" key="3">
    <source>
        <dbReference type="Proteomes" id="UP001632038"/>
    </source>
</evidence>
<feature type="domain" description="Senescence" evidence="1">
    <location>
        <begin position="190"/>
        <end position="248"/>
    </location>
</feature>
<proteinExistence type="predicted"/>
<dbReference type="Proteomes" id="UP001632038">
    <property type="component" value="Unassembled WGS sequence"/>
</dbReference>
<name>A0ABD3EL22_9LAMI</name>